<dbReference type="EMBL" id="FOMX01000005">
    <property type="protein sequence ID" value="SFD83114.1"/>
    <property type="molecule type" value="Genomic_DNA"/>
</dbReference>
<name>A0A1I1VJM5_9BACT</name>
<reference evidence="5" key="1">
    <citation type="submission" date="2016-10" db="EMBL/GenBank/DDBJ databases">
        <authorList>
            <person name="Varghese N."/>
            <person name="Submissions S."/>
        </authorList>
    </citation>
    <scope>NUCLEOTIDE SEQUENCE [LARGE SCALE GENOMIC DNA]</scope>
    <source>
        <strain evidence="5">ATCC 25963</strain>
    </source>
</reference>
<dbReference type="STRING" id="54.SAMN02745121_01702"/>
<accession>A0A1I1VJM5</accession>
<feature type="region of interest" description="Disordered" evidence="1">
    <location>
        <begin position="367"/>
        <end position="405"/>
    </location>
</feature>
<feature type="compositionally biased region" description="Acidic residues" evidence="1">
    <location>
        <begin position="373"/>
        <end position="385"/>
    </location>
</feature>
<evidence type="ECO:0000259" key="3">
    <source>
        <dbReference type="Pfam" id="PF20032"/>
    </source>
</evidence>
<feature type="domain" description="ADYC" evidence="3">
    <location>
        <begin position="126"/>
        <end position="322"/>
    </location>
</feature>
<dbReference type="AlphaFoldDB" id="A0A1I1VJM5"/>
<evidence type="ECO:0000313" key="5">
    <source>
        <dbReference type="Proteomes" id="UP000199400"/>
    </source>
</evidence>
<dbReference type="InterPro" id="IPR045426">
    <property type="entry name" value="ADYC"/>
</dbReference>
<evidence type="ECO:0000256" key="2">
    <source>
        <dbReference type="SAM" id="SignalP"/>
    </source>
</evidence>
<feature type="chain" id="PRO_5011686999" description="ADYC domain-containing protein" evidence="2">
    <location>
        <begin position="22"/>
        <end position="405"/>
    </location>
</feature>
<evidence type="ECO:0000313" key="4">
    <source>
        <dbReference type="EMBL" id="SFD83114.1"/>
    </source>
</evidence>
<dbReference type="Proteomes" id="UP000199400">
    <property type="component" value="Unassembled WGS sequence"/>
</dbReference>
<evidence type="ECO:0000256" key="1">
    <source>
        <dbReference type="SAM" id="MobiDB-lite"/>
    </source>
</evidence>
<organism evidence="4 5">
    <name type="scientific">Nannocystis exedens</name>
    <dbReference type="NCBI Taxonomy" id="54"/>
    <lineage>
        <taxon>Bacteria</taxon>
        <taxon>Pseudomonadati</taxon>
        <taxon>Myxococcota</taxon>
        <taxon>Polyangia</taxon>
        <taxon>Nannocystales</taxon>
        <taxon>Nannocystaceae</taxon>
        <taxon>Nannocystis</taxon>
    </lineage>
</organism>
<keyword evidence="5" id="KW-1185">Reference proteome</keyword>
<gene>
    <name evidence="4" type="ORF">SAMN02745121_01702</name>
</gene>
<protein>
    <recommendedName>
        <fullName evidence="3">ADYC domain-containing protein</fullName>
    </recommendedName>
</protein>
<feature type="compositionally biased region" description="Basic residues" evidence="1">
    <location>
        <begin position="395"/>
        <end position="405"/>
    </location>
</feature>
<sequence>MAVRRVALVVSLLGFSAGCYVGSEAPADVVSTRDEEFNSLVLNGPVLQGPVLQGPVLQGVIMGPVLQGPVLQGNVLEGPLQQGPVLNGVNLNGPVLQGPVLQGPVLQGSEFSAKVVKNGKKVWAKGMDFIGSEWELTVGQVIDGEEVYEDYVLRIDDINKSPGQDDVYLYDVVHRAKGSNQWKPLCQDGQGGLVPAIPVANYWNLETGDRVDDPNVFVWACTNAVIAKCVLWGYRPWATTKRCKDWEKGKNCKTISLADHHQACTRMARADYCGNGEPWTVNGTAIDIWDHLSPQVEARATNWFIEAEWNPDGAYCLRDIRHQEYKEQGLYPKCFLDKKGKPKKAPSDCGSLDDHRALLVSAFDKYGQGLPNGDDDDDDDDDDDGGWGGWGGGHGHGHGHGHGGH</sequence>
<keyword evidence="2" id="KW-0732">Signal</keyword>
<dbReference type="PROSITE" id="PS51257">
    <property type="entry name" value="PROKAR_LIPOPROTEIN"/>
    <property type="match status" value="1"/>
</dbReference>
<feature type="signal peptide" evidence="2">
    <location>
        <begin position="1"/>
        <end position="21"/>
    </location>
</feature>
<dbReference type="Pfam" id="PF20032">
    <property type="entry name" value="ADYC"/>
    <property type="match status" value="1"/>
</dbReference>
<proteinExistence type="predicted"/>